<evidence type="ECO:0008006" key="9">
    <source>
        <dbReference type="Google" id="ProtNLM"/>
    </source>
</evidence>
<organism evidence="7 8">
    <name type="scientific">Cercospora berteroae</name>
    <dbReference type="NCBI Taxonomy" id="357750"/>
    <lineage>
        <taxon>Eukaryota</taxon>
        <taxon>Fungi</taxon>
        <taxon>Dikarya</taxon>
        <taxon>Ascomycota</taxon>
        <taxon>Pezizomycotina</taxon>
        <taxon>Dothideomycetes</taxon>
        <taxon>Dothideomycetidae</taxon>
        <taxon>Mycosphaerellales</taxon>
        <taxon>Mycosphaerellaceae</taxon>
        <taxon>Cercospora</taxon>
    </lineage>
</organism>
<protein>
    <recommendedName>
        <fullName evidence="9">Uracil permease</fullName>
    </recommendedName>
</protein>
<feature type="transmembrane region" description="Helical" evidence="6">
    <location>
        <begin position="135"/>
        <end position="158"/>
    </location>
</feature>
<dbReference type="GO" id="GO:0015205">
    <property type="term" value="F:nucleobase transmembrane transporter activity"/>
    <property type="evidence" value="ECO:0007669"/>
    <property type="project" value="TreeGrafter"/>
</dbReference>
<dbReference type="OrthoDB" id="2018619at2759"/>
<evidence type="ECO:0000313" key="7">
    <source>
        <dbReference type="EMBL" id="PPJ51903.1"/>
    </source>
</evidence>
<feature type="transmembrane region" description="Helical" evidence="6">
    <location>
        <begin position="53"/>
        <end position="75"/>
    </location>
</feature>
<evidence type="ECO:0000256" key="4">
    <source>
        <dbReference type="ARBA" id="ARBA00022989"/>
    </source>
</evidence>
<feature type="transmembrane region" description="Helical" evidence="6">
    <location>
        <begin position="178"/>
        <end position="197"/>
    </location>
</feature>
<feature type="transmembrane region" description="Helical" evidence="6">
    <location>
        <begin position="82"/>
        <end position="102"/>
    </location>
</feature>
<keyword evidence="3 6" id="KW-0812">Transmembrane</keyword>
<keyword evidence="8" id="KW-1185">Reference proteome</keyword>
<keyword evidence="5 6" id="KW-0472">Membrane</keyword>
<evidence type="ECO:0000256" key="5">
    <source>
        <dbReference type="ARBA" id="ARBA00023136"/>
    </source>
</evidence>
<name>A0A2S6BWR3_9PEZI</name>
<evidence type="ECO:0000256" key="2">
    <source>
        <dbReference type="ARBA" id="ARBA00008974"/>
    </source>
</evidence>
<keyword evidence="4 6" id="KW-1133">Transmembrane helix</keyword>
<gene>
    <name evidence="7" type="ORF">CBER1_08794</name>
</gene>
<dbReference type="PANTHER" id="PTHR30618:SF15">
    <property type="entry name" value="NICOTINAMIDE RIBOSIDE TRANSPORTER 1-RELATED"/>
    <property type="match status" value="1"/>
</dbReference>
<dbReference type="GO" id="GO:0005886">
    <property type="term" value="C:plasma membrane"/>
    <property type="evidence" value="ECO:0007669"/>
    <property type="project" value="TreeGrafter"/>
</dbReference>
<comment type="subcellular location">
    <subcellularLocation>
        <location evidence="1">Membrane</location>
        <topology evidence="1">Multi-pass membrane protein</topology>
    </subcellularLocation>
</comment>
<dbReference type="AlphaFoldDB" id="A0A2S6BWR3"/>
<feature type="transmembrane region" description="Helical" evidence="6">
    <location>
        <begin position="203"/>
        <end position="225"/>
    </location>
</feature>
<feature type="transmembrane region" description="Helical" evidence="6">
    <location>
        <begin position="246"/>
        <end position="269"/>
    </location>
</feature>
<dbReference type="PANTHER" id="PTHR30618">
    <property type="entry name" value="NCS1 FAMILY PURINE/PYRIMIDINE TRANSPORTER"/>
    <property type="match status" value="1"/>
</dbReference>
<reference evidence="8" key="1">
    <citation type="journal article" date="2017" name="bioRxiv">
        <title>Conservation of a gene cluster reveals novel cercosporin biosynthetic mechanisms and extends production to the genus Colletotrichum.</title>
        <authorList>
            <person name="de Jonge R."/>
            <person name="Ebert M.K."/>
            <person name="Huitt-Roehl C.R."/>
            <person name="Pal P."/>
            <person name="Suttle J.C."/>
            <person name="Spanner R.E."/>
            <person name="Neubauer J.D."/>
            <person name="Jurick W.M.II."/>
            <person name="Stott K.A."/>
            <person name="Secor G.A."/>
            <person name="Thomma B.P.H.J."/>
            <person name="Van de Peer Y."/>
            <person name="Townsend C.A."/>
            <person name="Bolton M.D."/>
        </authorList>
    </citation>
    <scope>NUCLEOTIDE SEQUENCE [LARGE SCALE GENOMIC DNA]</scope>
    <source>
        <strain evidence="8">CBS538.71</strain>
    </source>
</reference>
<dbReference type="Proteomes" id="UP000237631">
    <property type="component" value="Unassembled WGS sequence"/>
</dbReference>
<accession>A0A2S6BWR3</accession>
<comment type="caution">
    <text evidence="7">The sequence shown here is derived from an EMBL/GenBank/DDBJ whole genome shotgun (WGS) entry which is preliminary data.</text>
</comment>
<evidence type="ECO:0000313" key="8">
    <source>
        <dbReference type="Proteomes" id="UP000237631"/>
    </source>
</evidence>
<dbReference type="InterPro" id="IPR001248">
    <property type="entry name" value="Pur-cyt_permease"/>
</dbReference>
<dbReference type="Pfam" id="PF02133">
    <property type="entry name" value="Transp_cyt_pur"/>
    <property type="match status" value="2"/>
</dbReference>
<sequence>MAKRPPKSKVADWAHRLECPIDPNANYHNTFWCNRDLIPIPSSRRTWTWQGYAGYWVIAGINTTAWTSGSSLLALGLSVPQAMGVMVGVALISAIIAVLAGWPGSHEYLGFTVLCRASWGMRGGFWPVLNRIVTAIVWLGIQMYWVGQAVKIILGAIVGRRWVELRNTLPQSANVDTASLIGFFVFLVIFMPCLMVPPERLQMPFRITFVMITCTMFGMLGWAIATNNGPANAALIGQLIMAPLTICLTAVCGLLITSATAEIYGVYLWNPFELLLHIQKTSLSPATHAGTFFAGLGFLCSQLALCIVLNCVSAGMDLAALCPKWINIRRGGYFVSVIAIAICPWNYVTKPTTFITVLSGWSVFLSPMTGIVIADYFLVRKRGYHVGDLYTGNSSSAYWGTAGFNWRGFAAWTMGIWPVLPGFARSVQGTAAGSGWDHIYQMTYFYGFFAALAVYWALHTAFPQPRQTGCSPFVLQEHARMLGGDERTFSGGSETVIVEASKGEA</sequence>
<evidence type="ECO:0000256" key="3">
    <source>
        <dbReference type="ARBA" id="ARBA00022692"/>
    </source>
</evidence>
<comment type="similarity">
    <text evidence="2">Belongs to the purine-cytosine permease (2.A.39) family.</text>
</comment>
<evidence type="ECO:0000256" key="6">
    <source>
        <dbReference type="SAM" id="Phobius"/>
    </source>
</evidence>
<feature type="transmembrane region" description="Helical" evidence="6">
    <location>
        <begin position="331"/>
        <end position="348"/>
    </location>
</feature>
<dbReference type="EMBL" id="PNEN01001733">
    <property type="protein sequence ID" value="PPJ51903.1"/>
    <property type="molecule type" value="Genomic_DNA"/>
</dbReference>
<proteinExistence type="inferred from homology"/>
<dbReference type="InterPro" id="IPR045225">
    <property type="entry name" value="Uracil/uridine/allantoin_perm"/>
</dbReference>
<feature type="transmembrane region" description="Helical" evidence="6">
    <location>
        <begin position="289"/>
        <end position="310"/>
    </location>
</feature>
<evidence type="ECO:0000256" key="1">
    <source>
        <dbReference type="ARBA" id="ARBA00004141"/>
    </source>
</evidence>
<dbReference type="Gene3D" id="1.10.4160.10">
    <property type="entry name" value="Hydantoin permease"/>
    <property type="match status" value="2"/>
</dbReference>
<feature type="transmembrane region" description="Helical" evidence="6">
    <location>
        <begin position="354"/>
        <end position="378"/>
    </location>
</feature>
<feature type="transmembrane region" description="Helical" evidence="6">
    <location>
        <begin position="439"/>
        <end position="458"/>
    </location>
</feature>